<reference evidence="1 2" key="1">
    <citation type="submission" date="2018-06" db="EMBL/GenBank/DDBJ databases">
        <title>Noncontiguous genome sequence of Ruminococcaceae bacterium ASD2818.</title>
        <authorList>
            <person name="Chaplin A.V."/>
            <person name="Sokolova S.R."/>
            <person name="Kochetkova T.O."/>
            <person name="Goltsov A.Y."/>
            <person name="Trofimov D.Y."/>
            <person name="Efimov B.A."/>
        </authorList>
    </citation>
    <scope>NUCLEOTIDE SEQUENCE [LARGE SCALE GENOMIC DNA]</scope>
    <source>
        <strain evidence="1 2">ASD2818</strain>
    </source>
</reference>
<evidence type="ECO:0000313" key="2">
    <source>
        <dbReference type="Proteomes" id="UP000249377"/>
    </source>
</evidence>
<sequence>MRAMRYEIRPHHGLCSLFFEGKGYSGGFVRHMADVLAQLRQNPVIRLAEGADELCGCCPNNREGVCTDKEKASNYDRRVLALCRLHAGEELPWLDFSARVRTEIVFAGRRHAVCGDCQWSGLCDAVAARRGLLPKSPGNQK</sequence>
<dbReference type="Pfam" id="PF06935">
    <property type="entry name" value="DUF1284"/>
    <property type="match status" value="1"/>
</dbReference>
<dbReference type="Proteomes" id="UP000249377">
    <property type="component" value="Unassembled WGS sequence"/>
</dbReference>
<protein>
    <submittedName>
        <fullName evidence="1">DUF1284 domain-containing protein</fullName>
    </submittedName>
</protein>
<evidence type="ECO:0000313" key="1">
    <source>
        <dbReference type="EMBL" id="RAQ28789.1"/>
    </source>
</evidence>
<proteinExistence type="predicted"/>
<comment type="caution">
    <text evidence="1">The sequence shown here is derived from an EMBL/GenBank/DDBJ whole genome shotgun (WGS) entry which is preliminary data.</text>
</comment>
<name>A0A328UBR7_9FIRM</name>
<dbReference type="InterPro" id="IPR009702">
    <property type="entry name" value="DUF1284"/>
</dbReference>
<organism evidence="1 2">
    <name type="scientific">Hydrogeniiclostridium mannosilyticum</name>
    <dbReference type="NCBI Taxonomy" id="2764322"/>
    <lineage>
        <taxon>Bacteria</taxon>
        <taxon>Bacillati</taxon>
        <taxon>Bacillota</taxon>
        <taxon>Clostridia</taxon>
        <taxon>Eubacteriales</taxon>
        <taxon>Acutalibacteraceae</taxon>
        <taxon>Hydrogeniiclostridium</taxon>
    </lineage>
</organism>
<dbReference type="EMBL" id="QLYR01000004">
    <property type="protein sequence ID" value="RAQ28789.1"/>
    <property type="molecule type" value="Genomic_DNA"/>
</dbReference>
<keyword evidence="2" id="KW-1185">Reference proteome</keyword>
<dbReference type="AlphaFoldDB" id="A0A328UBR7"/>
<gene>
    <name evidence="1" type="ORF">DPQ25_08340</name>
</gene>
<accession>A0A328UBR7</accession>